<keyword evidence="3" id="KW-1185">Reference proteome</keyword>
<proteinExistence type="predicted"/>
<protein>
    <recommendedName>
        <fullName evidence="1">HD domain-containing protein</fullName>
    </recommendedName>
</protein>
<dbReference type="InterPro" id="IPR006674">
    <property type="entry name" value="HD_domain"/>
</dbReference>
<dbReference type="CDD" id="cd00077">
    <property type="entry name" value="HDc"/>
    <property type="match status" value="1"/>
</dbReference>
<dbReference type="GO" id="GO:0006203">
    <property type="term" value="P:dGTP catabolic process"/>
    <property type="evidence" value="ECO:0007669"/>
    <property type="project" value="TreeGrafter"/>
</dbReference>
<reference evidence="2 3" key="1">
    <citation type="submission" date="2018-06" db="EMBL/GenBank/DDBJ databases">
        <title>Genomic Encyclopedia of Archaeal and Bacterial Type Strains, Phase II (KMG-II): from individual species to whole genera.</title>
        <authorList>
            <person name="Goeker M."/>
        </authorList>
    </citation>
    <scope>NUCLEOTIDE SEQUENCE [LARGE SCALE GENOMIC DNA]</scope>
    <source>
        <strain evidence="2 3">DSM 21851</strain>
    </source>
</reference>
<dbReference type="AlphaFoldDB" id="A0A327WLV9"/>
<dbReference type="SUPFAM" id="SSF109604">
    <property type="entry name" value="HD-domain/PDEase-like"/>
    <property type="match status" value="1"/>
</dbReference>
<dbReference type="RefSeq" id="WP_111630546.1">
    <property type="nucleotide sequence ID" value="NZ_QLMC01000006.1"/>
</dbReference>
<organism evidence="2 3">
    <name type="scientific">Larkinella arboricola</name>
    <dbReference type="NCBI Taxonomy" id="643671"/>
    <lineage>
        <taxon>Bacteria</taxon>
        <taxon>Pseudomonadati</taxon>
        <taxon>Bacteroidota</taxon>
        <taxon>Cytophagia</taxon>
        <taxon>Cytophagales</taxon>
        <taxon>Spirosomataceae</taxon>
        <taxon>Larkinella</taxon>
    </lineage>
</organism>
<dbReference type="Gene3D" id="1.10.3210.10">
    <property type="entry name" value="Hypothetical protein af1432"/>
    <property type="match status" value="1"/>
</dbReference>
<evidence type="ECO:0000259" key="1">
    <source>
        <dbReference type="PROSITE" id="PS51831"/>
    </source>
</evidence>
<name>A0A327WLV9_LARAB</name>
<dbReference type="PANTHER" id="PTHR11373:SF4">
    <property type="entry name" value="DEOXYNUCLEOSIDE TRIPHOSPHATE TRIPHOSPHOHYDROLASE SAMHD1"/>
    <property type="match status" value="1"/>
</dbReference>
<dbReference type="SMART" id="SM00471">
    <property type="entry name" value="HDc"/>
    <property type="match status" value="1"/>
</dbReference>
<dbReference type="PROSITE" id="PS51831">
    <property type="entry name" value="HD"/>
    <property type="match status" value="1"/>
</dbReference>
<accession>A0A327WLV9</accession>
<feature type="domain" description="HD" evidence="1">
    <location>
        <begin position="50"/>
        <end position="152"/>
    </location>
</feature>
<sequence length="325" mass="37352">MHDQDSVYGQVFIQEPVLLELINTQAFQRLNQILQHGITGFLKITPPITRFQHSVGVMLLSQKLNAPLKEQIAALLHDISHTAFSHVIDHVFREPTGQSYHERMKEQYLQQSDIPPILAKYGYNWHEFVHEEAYPILEQPAPALCTDRLDYFFRDGMALGLLTAAEVSQAISHLTVQDNQICVDDISTAQWLGYTYMRADEQCWSNRQAIGLYELMAQLIQTGLQLSAICEADVWLTDQKLWDKLSNSPETDIQRQLAQLRRPVRFVEEKINPWREVTPKIRTLNPKVWINGKGVWLTDLDAAFAHDLAVYKQRRQGVLSLAIAH</sequence>
<evidence type="ECO:0000313" key="2">
    <source>
        <dbReference type="EMBL" id="RAJ93003.1"/>
    </source>
</evidence>
<gene>
    <name evidence="2" type="ORF">LX87_04515</name>
</gene>
<comment type="caution">
    <text evidence="2">The sequence shown here is derived from an EMBL/GenBank/DDBJ whole genome shotgun (WGS) entry which is preliminary data.</text>
</comment>
<dbReference type="GO" id="GO:0008832">
    <property type="term" value="F:dGTPase activity"/>
    <property type="evidence" value="ECO:0007669"/>
    <property type="project" value="TreeGrafter"/>
</dbReference>
<dbReference type="PANTHER" id="PTHR11373">
    <property type="entry name" value="DEOXYNUCLEOSIDE TRIPHOSPHATE TRIPHOSPHOHYDROLASE"/>
    <property type="match status" value="1"/>
</dbReference>
<dbReference type="InterPro" id="IPR050135">
    <property type="entry name" value="dGTPase-like"/>
</dbReference>
<dbReference type="EMBL" id="QLMC01000006">
    <property type="protein sequence ID" value="RAJ93003.1"/>
    <property type="molecule type" value="Genomic_DNA"/>
</dbReference>
<dbReference type="InterPro" id="IPR003607">
    <property type="entry name" value="HD/PDEase_dom"/>
</dbReference>
<dbReference type="Pfam" id="PF01966">
    <property type="entry name" value="HD"/>
    <property type="match status" value="1"/>
</dbReference>
<dbReference type="Proteomes" id="UP000248790">
    <property type="component" value="Unassembled WGS sequence"/>
</dbReference>
<dbReference type="OrthoDB" id="9814017at2"/>
<evidence type="ECO:0000313" key="3">
    <source>
        <dbReference type="Proteomes" id="UP000248790"/>
    </source>
</evidence>